<feature type="transmembrane region" description="Helical" evidence="1">
    <location>
        <begin position="124"/>
        <end position="141"/>
    </location>
</feature>
<dbReference type="HOGENOM" id="CLU_031280_2_0_6"/>
<organism evidence="2 3">
    <name type="scientific">Cronobacter malonaticus</name>
    <dbReference type="NCBI Taxonomy" id="413503"/>
    <lineage>
        <taxon>Bacteria</taxon>
        <taxon>Pseudomonadati</taxon>
        <taxon>Pseudomonadota</taxon>
        <taxon>Gammaproteobacteria</taxon>
        <taxon>Enterobacterales</taxon>
        <taxon>Enterobacteriaceae</taxon>
        <taxon>Cronobacter</taxon>
    </lineage>
</organism>
<feature type="transmembrane region" description="Helical" evidence="1">
    <location>
        <begin position="12"/>
        <end position="33"/>
    </location>
</feature>
<feature type="transmembrane region" description="Helical" evidence="1">
    <location>
        <begin position="191"/>
        <end position="213"/>
    </location>
</feature>
<feature type="transmembrane region" description="Helical" evidence="1">
    <location>
        <begin position="311"/>
        <end position="330"/>
    </location>
</feature>
<dbReference type="RefSeq" id="WP_023898708.1">
    <property type="nucleotide sequence ID" value="NC_023032.1"/>
</dbReference>
<dbReference type="Proteomes" id="UP000018545">
    <property type="component" value="Chromosome"/>
</dbReference>
<dbReference type="KEGG" id="csi:P262_02783"/>
<evidence type="ECO:0000313" key="3">
    <source>
        <dbReference type="Proteomes" id="UP000018545"/>
    </source>
</evidence>
<dbReference type="AlphaFoldDB" id="V5TYI6"/>
<feature type="transmembrane region" description="Helical" evidence="1">
    <location>
        <begin position="336"/>
        <end position="355"/>
    </location>
</feature>
<reference evidence="2 3" key="1">
    <citation type="journal article" date="2014" name="Genome Announc.">
        <title>Complete Genome Sequence of Cronobacter sakazakii Strain CMCC 45402.</title>
        <authorList>
            <person name="Zhao Z."/>
            <person name="Wang L."/>
            <person name="Wang B."/>
            <person name="Liang H."/>
            <person name="Ye Q."/>
            <person name="Zeng M."/>
        </authorList>
    </citation>
    <scope>NUCLEOTIDE SEQUENCE [LARGE SCALE GENOMIC DNA]</scope>
    <source>
        <strain evidence="3">45402</strain>
    </source>
</reference>
<protein>
    <submittedName>
        <fullName evidence="2">O-antigen conversion protein</fullName>
    </submittedName>
</protein>
<keyword evidence="1" id="KW-0472">Membrane</keyword>
<keyword evidence="1" id="KW-0812">Transmembrane</keyword>
<name>V5TYI6_9ENTR</name>
<feature type="transmembrane region" description="Helical" evidence="1">
    <location>
        <begin position="279"/>
        <end position="304"/>
    </location>
</feature>
<feature type="transmembrane region" description="Helical" evidence="1">
    <location>
        <begin position="148"/>
        <end position="171"/>
    </location>
</feature>
<dbReference type="EMBL" id="CP006731">
    <property type="protein sequence ID" value="AHB70346.1"/>
    <property type="molecule type" value="Genomic_DNA"/>
</dbReference>
<dbReference type="PATRIC" id="fig|1401659.3.peg.1963"/>
<feature type="transmembrane region" description="Helical" evidence="1">
    <location>
        <begin position="244"/>
        <end position="267"/>
    </location>
</feature>
<accession>V5TYI6</accession>
<evidence type="ECO:0000313" key="2">
    <source>
        <dbReference type="EMBL" id="AHB70346.1"/>
    </source>
</evidence>
<evidence type="ECO:0000256" key="1">
    <source>
        <dbReference type="SAM" id="Phobius"/>
    </source>
</evidence>
<feature type="transmembrane region" description="Helical" evidence="1">
    <location>
        <begin position="76"/>
        <end position="94"/>
    </location>
</feature>
<gene>
    <name evidence="2" type="ORF">P262_02783</name>
</gene>
<proteinExistence type="predicted"/>
<sequence>MFKKYNLSDSAVIICVIFSLIYISPIVLTNVYYTDDMARSIYGYAWDNDGRAITSLLMMAISGGGKILNISPYTNIFSSLILSFSGWVLCYVIDLCGKERVHPAAFLILTSPFMLENLTYKYDSLPMSISVLAVILPFLFFNRKIFPIIAAIGICVTMLTYQASAIIFAMVFSLKITITYLKDGVFDLKKYSYITLATSIISLILLRVSNYIYPPKYSGRNELIFNSDNTFDELMKNIGKAIELTAAAFSFHMTIAMVLISAFFVLSSLRIIKDSNNKIASFLFIFIIILTILSYPLINILLLNPWWTSRVFLGFPVAIIAMIAIIHVYYVKSARYLSVFLCAISLPMMAAYANATKSQSDYSQEITRDIFSHIESRDKGIVVNGAMPLSDEVKLSMSSYPIFKRIILPYMNNGWSWGGHFISRMGYIDRGNYILGKKREGVIKDICNINIKHSMHNYEIRESRDYVLIDFKKTKCLPTK</sequence>
<dbReference type="Pfam" id="PF14264">
    <property type="entry name" value="Glucos_trans_II"/>
    <property type="match status" value="1"/>
</dbReference>
<keyword evidence="1" id="KW-1133">Transmembrane helix</keyword>
<dbReference type="InterPro" id="IPR025686">
    <property type="entry name" value="Glucos_trans_II"/>
</dbReference>